<dbReference type="GO" id="GO:0051536">
    <property type="term" value="F:iron-sulfur cluster binding"/>
    <property type="evidence" value="ECO:0007669"/>
    <property type="project" value="UniProtKB-KW"/>
</dbReference>
<keyword evidence="2" id="KW-0408">Iron</keyword>
<feature type="domain" description="4Fe-4S ferredoxin-type" evidence="4">
    <location>
        <begin position="43"/>
        <end position="72"/>
    </location>
</feature>
<dbReference type="InterPro" id="IPR052977">
    <property type="entry name" value="Polyferredoxin-like_ET"/>
</dbReference>
<sequence length="74" mass="8040">MAKVTKLTIEADRCKGCSLCVNACPKKLLRLSPETLNSKGFHSAEMTDQQACTACGFCAIMCPDVCIQIEKEVN</sequence>
<dbReference type="Pfam" id="PF12838">
    <property type="entry name" value="Fer4_7"/>
    <property type="match status" value="1"/>
</dbReference>
<dbReference type="PANTHER" id="PTHR43193:SF2">
    <property type="entry name" value="POLYFERREDOXIN PROTEIN FWDF"/>
    <property type="match status" value="1"/>
</dbReference>
<dbReference type="PANTHER" id="PTHR43193">
    <property type="match status" value="1"/>
</dbReference>
<dbReference type="RefSeq" id="WP_019226469.1">
    <property type="nucleotide sequence ID" value="NZ_CP046996.1"/>
</dbReference>
<dbReference type="Proteomes" id="UP000430508">
    <property type="component" value="Chromosome"/>
</dbReference>
<proteinExistence type="predicted"/>
<dbReference type="InterPro" id="IPR017896">
    <property type="entry name" value="4Fe4S_Fe-S-bd"/>
</dbReference>
<keyword evidence="1" id="KW-0479">Metal-binding</keyword>
<evidence type="ECO:0000256" key="2">
    <source>
        <dbReference type="ARBA" id="ARBA00023004"/>
    </source>
</evidence>
<evidence type="ECO:0000256" key="1">
    <source>
        <dbReference type="ARBA" id="ARBA00022723"/>
    </source>
</evidence>
<evidence type="ECO:0000313" key="6">
    <source>
        <dbReference type="Proteomes" id="UP000430508"/>
    </source>
</evidence>
<dbReference type="GO" id="GO:0046872">
    <property type="term" value="F:metal ion binding"/>
    <property type="evidence" value="ECO:0007669"/>
    <property type="project" value="UniProtKB-KW"/>
</dbReference>
<gene>
    <name evidence="5" type="ORF">GQ588_09210</name>
</gene>
<evidence type="ECO:0000313" key="5">
    <source>
        <dbReference type="EMBL" id="QHA00799.1"/>
    </source>
</evidence>
<feature type="domain" description="4Fe-4S ferredoxin-type" evidence="4">
    <location>
        <begin position="5"/>
        <end position="34"/>
    </location>
</feature>
<reference evidence="5 6" key="1">
    <citation type="submission" date="2019-12" db="EMBL/GenBank/DDBJ databases">
        <title>Sequence classification of anaerobic respiratory reductive dehalogenases: First we see many, then we see few.</title>
        <authorList>
            <person name="Molenda O."/>
            <person name="Puentes Jacome L.A."/>
            <person name="Cao X."/>
            <person name="Nesbo C.L."/>
            <person name="Tang S."/>
            <person name="Morson N."/>
            <person name="Patron J."/>
            <person name="Lomheim L."/>
            <person name="Wishart D.S."/>
            <person name="Edwards E.A."/>
        </authorList>
    </citation>
    <scope>NUCLEOTIDE SEQUENCE [LARGE SCALE GENOMIC DNA]</scope>
    <source>
        <strain evidence="5 6">12DCA</strain>
    </source>
</reference>
<dbReference type="Gene3D" id="3.30.70.20">
    <property type="match status" value="1"/>
</dbReference>
<keyword evidence="3" id="KW-0411">Iron-sulfur</keyword>
<accession>A0A857DK06</accession>
<dbReference type="SUPFAM" id="SSF54862">
    <property type="entry name" value="4Fe-4S ferredoxins"/>
    <property type="match status" value="1"/>
</dbReference>
<dbReference type="EMBL" id="CP046996">
    <property type="protein sequence ID" value="QHA00799.1"/>
    <property type="molecule type" value="Genomic_DNA"/>
</dbReference>
<name>A0A857DK06_9FIRM</name>
<dbReference type="InterPro" id="IPR017900">
    <property type="entry name" value="4Fe4S_Fe_S_CS"/>
</dbReference>
<dbReference type="AlphaFoldDB" id="A0A857DK06"/>
<dbReference type="PROSITE" id="PS00198">
    <property type="entry name" value="4FE4S_FER_1"/>
    <property type="match status" value="2"/>
</dbReference>
<evidence type="ECO:0000259" key="4">
    <source>
        <dbReference type="PROSITE" id="PS51379"/>
    </source>
</evidence>
<protein>
    <submittedName>
        <fullName evidence="5">4Fe-4S dicluster domain-containing protein</fullName>
    </submittedName>
</protein>
<dbReference type="PROSITE" id="PS51379">
    <property type="entry name" value="4FE4S_FER_2"/>
    <property type="match status" value="2"/>
</dbReference>
<organism evidence="5 6">
    <name type="scientific">Dehalobacter restrictus</name>
    <dbReference type="NCBI Taxonomy" id="55583"/>
    <lineage>
        <taxon>Bacteria</taxon>
        <taxon>Bacillati</taxon>
        <taxon>Bacillota</taxon>
        <taxon>Clostridia</taxon>
        <taxon>Eubacteriales</taxon>
        <taxon>Desulfitobacteriaceae</taxon>
        <taxon>Dehalobacter</taxon>
    </lineage>
</organism>
<evidence type="ECO:0000256" key="3">
    <source>
        <dbReference type="ARBA" id="ARBA00023014"/>
    </source>
</evidence>